<dbReference type="Proteomes" id="UP000808337">
    <property type="component" value="Unassembled WGS sequence"/>
</dbReference>
<comment type="caution">
    <text evidence="1">The sequence shown here is derived from an EMBL/GenBank/DDBJ whole genome shotgun (WGS) entry which is preliminary data.</text>
</comment>
<name>A0A9D7XQH7_9BACT</name>
<protein>
    <submittedName>
        <fullName evidence="1">T9SS type A sorting domain-containing protein</fullName>
    </submittedName>
</protein>
<dbReference type="AlphaFoldDB" id="A0A9D7XQH7"/>
<evidence type="ECO:0000313" key="2">
    <source>
        <dbReference type="Proteomes" id="UP000808337"/>
    </source>
</evidence>
<dbReference type="NCBIfam" id="TIGR04183">
    <property type="entry name" value="Por_Secre_tail"/>
    <property type="match status" value="1"/>
</dbReference>
<reference evidence="1 2" key="1">
    <citation type="submission" date="2020-10" db="EMBL/GenBank/DDBJ databases">
        <title>Connecting structure to function with the recovery of over 1000 high-quality activated sludge metagenome-assembled genomes encoding full-length rRNA genes using long-read sequencing.</title>
        <authorList>
            <person name="Singleton C.M."/>
            <person name="Petriglieri F."/>
            <person name="Kristensen J.M."/>
            <person name="Kirkegaard R.H."/>
            <person name="Michaelsen T.Y."/>
            <person name="Andersen M.H."/>
            <person name="Karst S.M."/>
            <person name="Dueholm M.S."/>
            <person name="Nielsen P.H."/>
            <person name="Albertsen M."/>
        </authorList>
    </citation>
    <scope>NUCLEOTIDE SEQUENCE [LARGE SCALE GENOMIC DNA]</scope>
    <source>
        <strain evidence="1">Ribe_18-Q3-R11-54_MAXAC.273</strain>
    </source>
</reference>
<proteinExistence type="predicted"/>
<dbReference type="EMBL" id="JADKGY010000008">
    <property type="protein sequence ID" value="MBK9983036.1"/>
    <property type="molecule type" value="Genomic_DNA"/>
</dbReference>
<sequence length="29" mass="3433">MYINGIFNGMYILEVRSENQIITKKVMVQ</sequence>
<gene>
    <name evidence="1" type="ORF">IPP15_11535</name>
</gene>
<evidence type="ECO:0000313" key="1">
    <source>
        <dbReference type="EMBL" id="MBK9983036.1"/>
    </source>
</evidence>
<dbReference type="InterPro" id="IPR026444">
    <property type="entry name" value="Secre_tail"/>
</dbReference>
<organism evidence="1 2">
    <name type="scientific">Candidatus Opimibacter skivensis</name>
    <dbReference type="NCBI Taxonomy" id="2982028"/>
    <lineage>
        <taxon>Bacteria</taxon>
        <taxon>Pseudomonadati</taxon>
        <taxon>Bacteroidota</taxon>
        <taxon>Saprospiria</taxon>
        <taxon>Saprospirales</taxon>
        <taxon>Saprospiraceae</taxon>
        <taxon>Candidatus Opimibacter</taxon>
    </lineage>
</organism>
<accession>A0A9D7XQH7</accession>